<organism evidence="1 2">
    <name type="scientific">Dipteronia dyeriana</name>
    <dbReference type="NCBI Taxonomy" id="168575"/>
    <lineage>
        <taxon>Eukaryota</taxon>
        <taxon>Viridiplantae</taxon>
        <taxon>Streptophyta</taxon>
        <taxon>Embryophyta</taxon>
        <taxon>Tracheophyta</taxon>
        <taxon>Spermatophyta</taxon>
        <taxon>Magnoliopsida</taxon>
        <taxon>eudicotyledons</taxon>
        <taxon>Gunneridae</taxon>
        <taxon>Pentapetalae</taxon>
        <taxon>rosids</taxon>
        <taxon>malvids</taxon>
        <taxon>Sapindales</taxon>
        <taxon>Sapindaceae</taxon>
        <taxon>Hippocastanoideae</taxon>
        <taxon>Acereae</taxon>
        <taxon>Dipteronia</taxon>
    </lineage>
</organism>
<keyword evidence="2" id="KW-1185">Reference proteome</keyword>
<comment type="caution">
    <text evidence="1">The sequence shown here is derived from an EMBL/GenBank/DDBJ whole genome shotgun (WGS) entry which is preliminary data.</text>
</comment>
<accession>A0AAE0CPA0</accession>
<sequence>MEESKKLADMVGMKLVDCHERYLGLSCFSGRSKWNFFTDITDKVWNKIKGWGEKLLSIGGKEVLIKVVVQAIPSYAMSIFRLPKSLSDEIQRLIARFCWRGNERNRKLHWCKWQRLCKPKLEGDLGFGDLETVNRALLAKQCWRIHNNPNSLAARVLKGCYFEYDNILDAPLSKKGSYVWNSLLWGRAILDMGMH</sequence>
<dbReference type="Proteomes" id="UP001280121">
    <property type="component" value="Unassembled WGS sequence"/>
</dbReference>
<protein>
    <recommendedName>
        <fullName evidence="3">Reverse transcriptase</fullName>
    </recommendedName>
</protein>
<name>A0AAE0CPA0_9ROSI</name>
<gene>
    <name evidence="1" type="ORF">Ddye_005073</name>
</gene>
<dbReference type="EMBL" id="JANJYI010000002">
    <property type="protein sequence ID" value="KAK2658540.1"/>
    <property type="molecule type" value="Genomic_DNA"/>
</dbReference>
<reference evidence="1" key="1">
    <citation type="journal article" date="2023" name="Plant J.">
        <title>Genome sequences and population genomics provide insights into the demographic history, inbreeding, and mutation load of two 'living fossil' tree species of Dipteronia.</title>
        <authorList>
            <person name="Feng Y."/>
            <person name="Comes H.P."/>
            <person name="Chen J."/>
            <person name="Zhu S."/>
            <person name="Lu R."/>
            <person name="Zhang X."/>
            <person name="Li P."/>
            <person name="Qiu J."/>
            <person name="Olsen K.M."/>
            <person name="Qiu Y."/>
        </authorList>
    </citation>
    <scope>NUCLEOTIDE SEQUENCE</scope>
    <source>
        <strain evidence="1">KIB01</strain>
    </source>
</reference>
<proteinExistence type="predicted"/>
<dbReference type="PANTHER" id="PTHR33116">
    <property type="entry name" value="REVERSE TRANSCRIPTASE ZINC-BINDING DOMAIN-CONTAINING PROTEIN-RELATED-RELATED"/>
    <property type="match status" value="1"/>
</dbReference>
<evidence type="ECO:0000313" key="2">
    <source>
        <dbReference type="Proteomes" id="UP001280121"/>
    </source>
</evidence>
<evidence type="ECO:0008006" key="3">
    <source>
        <dbReference type="Google" id="ProtNLM"/>
    </source>
</evidence>
<evidence type="ECO:0000313" key="1">
    <source>
        <dbReference type="EMBL" id="KAK2658540.1"/>
    </source>
</evidence>
<dbReference type="AlphaFoldDB" id="A0AAE0CPA0"/>
<dbReference type="PANTHER" id="PTHR33116:SF86">
    <property type="entry name" value="REVERSE TRANSCRIPTASE DOMAIN-CONTAINING PROTEIN"/>
    <property type="match status" value="1"/>
</dbReference>